<dbReference type="RefSeq" id="WP_204477480.1">
    <property type="nucleotide sequence ID" value="NZ_JACJJW010000071.1"/>
</dbReference>
<gene>
    <name evidence="2" type="ORF">H6A31_14525</name>
</gene>
<feature type="transmembrane region" description="Helical" evidence="1">
    <location>
        <begin position="39"/>
        <end position="58"/>
    </location>
</feature>
<keyword evidence="1" id="KW-0472">Membrane</keyword>
<evidence type="ECO:0000313" key="3">
    <source>
        <dbReference type="Proteomes" id="UP000703295"/>
    </source>
</evidence>
<feature type="transmembrane region" description="Helical" evidence="1">
    <location>
        <begin position="70"/>
        <end position="98"/>
    </location>
</feature>
<organism evidence="2 3">
    <name type="scientific">Bacteroides mediterraneensis</name>
    <dbReference type="NCBI Taxonomy" id="1841856"/>
    <lineage>
        <taxon>Bacteria</taxon>
        <taxon>Pseudomonadati</taxon>
        <taxon>Bacteroidota</taxon>
        <taxon>Bacteroidia</taxon>
        <taxon>Bacteroidales</taxon>
        <taxon>Bacteroidaceae</taxon>
        <taxon>Bacteroides</taxon>
    </lineage>
</organism>
<reference evidence="2 3" key="1">
    <citation type="journal article" date="2021" name="Sci. Rep.">
        <title>The distribution of antibiotic resistance genes in chicken gut microbiota commensals.</title>
        <authorList>
            <person name="Juricova H."/>
            <person name="Matiasovicova J."/>
            <person name="Kubasova T."/>
            <person name="Cejkova D."/>
            <person name="Rychlik I."/>
        </authorList>
    </citation>
    <scope>NUCLEOTIDE SEQUENCE [LARGE SCALE GENOMIC DNA]</scope>
    <source>
        <strain evidence="2 3">An801</strain>
    </source>
</reference>
<dbReference type="InterPro" id="IPR025250">
    <property type="entry name" value="DUF4199"/>
</dbReference>
<evidence type="ECO:0000313" key="2">
    <source>
        <dbReference type="EMBL" id="MBM6759870.1"/>
    </source>
</evidence>
<dbReference type="Proteomes" id="UP000703295">
    <property type="component" value="Unassembled WGS sequence"/>
</dbReference>
<protein>
    <submittedName>
        <fullName evidence="2">DUF4199 domain-containing protein</fullName>
    </submittedName>
</protein>
<keyword evidence="3" id="KW-1185">Reference proteome</keyword>
<keyword evidence="1" id="KW-1133">Transmembrane helix</keyword>
<dbReference type="EMBL" id="JACJJW010000071">
    <property type="protein sequence ID" value="MBM6759870.1"/>
    <property type="molecule type" value="Genomic_DNA"/>
</dbReference>
<dbReference type="Pfam" id="PF13858">
    <property type="entry name" value="DUF4199"/>
    <property type="match status" value="1"/>
</dbReference>
<name>A0ABS2F019_9BACE</name>
<comment type="caution">
    <text evidence="2">The sequence shown here is derived from an EMBL/GenBank/DDBJ whole genome shotgun (WGS) entry which is preliminary data.</text>
</comment>
<feature type="transmembrane region" description="Helical" evidence="1">
    <location>
        <begin position="152"/>
        <end position="172"/>
    </location>
</feature>
<proteinExistence type="predicted"/>
<accession>A0ABS2F019</accession>
<sequence length="176" mass="20627">MTAERPTTLQEYAMRFGTYMGLFWIFKFIFLPIGFTIPLLQLLFILMTIFVPVLGFIYARRYRNQYREGYLSFTQAFGFCFLMYLFASILTALAHYVYFRFIDQGYLLNTYLDQLDNIKDSVSGDMKVSVEQLISSFEVISSLTPLQMTFQLLSQNFFYGILLSIPTALLVMRKKN</sequence>
<keyword evidence="1" id="KW-0812">Transmembrane</keyword>
<feature type="transmembrane region" description="Helical" evidence="1">
    <location>
        <begin position="12"/>
        <end position="33"/>
    </location>
</feature>
<evidence type="ECO:0000256" key="1">
    <source>
        <dbReference type="SAM" id="Phobius"/>
    </source>
</evidence>